<comment type="function">
    <text evidence="9">Negatively regulates transcription of bacterial ribonucleotide reductase nrd genes and operons by binding to NrdR-boxes.</text>
</comment>
<evidence type="ECO:0000256" key="10">
    <source>
        <dbReference type="SAM" id="MobiDB-lite"/>
    </source>
</evidence>
<dbReference type="HAMAP" id="MF_00440">
    <property type="entry name" value="NrdR"/>
    <property type="match status" value="1"/>
</dbReference>
<dbReference type="EMBL" id="LR743510">
    <property type="protein sequence ID" value="CAA2140516.1"/>
    <property type="molecule type" value="Genomic_DNA"/>
</dbReference>
<dbReference type="InterPro" id="IPR005144">
    <property type="entry name" value="ATP-cone_dom"/>
</dbReference>
<dbReference type="PANTHER" id="PTHR30455:SF2">
    <property type="entry name" value="TRANSCRIPTIONAL REPRESSOR NRDR"/>
    <property type="match status" value="1"/>
</dbReference>
<feature type="zinc finger region" evidence="9">
    <location>
        <begin position="3"/>
        <end position="34"/>
    </location>
</feature>
<keyword evidence="7 9" id="KW-0238">DNA-binding</keyword>
<dbReference type="GO" id="GO:0045892">
    <property type="term" value="P:negative regulation of DNA-templated transcription"/>
    <property type="evidence" value="ECO:0007669"/>
    <property type="project" value="UniProtKB-UniRule"/>
</dbReference>
<keyword evidence="2 9" id="KW-0547">Nucleotide-binding</keyword>
<evidence type="ECO:0000256" key="5">
    <source>
        <dbReference type="ARBA" id="ARBA00022840"/>
    </source>
</evidence>
<name>A0A679K724_9HYPH</name>
<evidence type="ECO:0000313" key="12">
    <source>
        <dbReference type="EMBL" id="CAA2140516.1"/>
    </source>
</evidence>
<sequence>MRCPYCGGPDTQVKDSRPSDDSAAIRRRRVCPDCGGRFTTFERVQLRELTVLKRSGKRVPFDRDKLQRSIGVALRKRPVDPERIERLVSGITRQLESGGEAEIASEAIGELVMEGLKGLDDVAYVRFASVYKNFREASDFKALLGTLGETSGIEPLQEEEASDEAPLSEVLPPSASPPAKHPSKRGTRVRS</sequence>
<comment type="cofactor">
    <cofactor evidence="9">
        <name>Zn(2+)</name>
        <dbReference type="ChEBI" id="CHEBI:29105"/>
    </cofactor>
    <text evidence="9">Binds 1 zinc ion.</text>
</comment>
<keyword evidence="1 9" id="KW-0678">Repressor</keyword>
<keyword evidence="8 9" id="KW-0804">Transcription</keyword>
<proteinExistence type="inferred from homology"/>
<keyword evidence="5 9" id="KW-0067">ATP-binding</keyword>
<keyword evidence="6 9" id="KW-0805">Transcription regulation</keyword>
<dbReference type="Pfam" id="PF03477">
    <property type="entry name" value="ATP-cone"/>
    <property type="match status" value="1"/>
</dbReference>
<reference evidence="12" key="1">
    <citation type="submission" date="2019-12" db="EMBL/GenBank/DDBJ databases">
        <authorList>
            <person name="Cremers G."/>
        </authorList>
    </citation>
    <scope>NUCLEOTIDE SEQUENCE</scope>
    <source>
        <strain evidence="12">Mbul2</strain>
        <plasmid evidence="12">1</plasmid>
    </source>
</reference>
<dbReference type="RefSeq" id="WP_339161533.1">
    <property type="nucleotide sequence ID" value="NZ_LR743510.1"/>
</dbReference>
<dbReference type="Pfam" id="PF22811">
    <property type="entry name" value="Zn_ribbon_NrdR"/>
    <property type="match status" value="1"/>
</dbReference>
<dbReference type="PROSITE" id="PS51161">
    <property type="entry name" value="ATP_CONE"/>
    <property type="match status" value="1"/>
</dbReference>
<keyword evidence="3 9" id="KW-0863">Zinc-finger</keyword>
<geneLocation type="plasmid" evidence="12">
    <name>1</name>
</geneLocation>
<feature type="region of interest" description="Disordered" evidence="10">
    <location>
        <begin position="151"/>
        <end position="191"/>
    </location>
</feature>
<keyword evidence="9" id="KW-0479">Metal-binding</keyword>
<accession>A0A679K724</accession>
<dbReference type="PANTHER" id="PTHR30455">
    <property type="entry name" value="TRANSCRIPTIONAL REPRESSOR NRDR"/>
    <property type="match status" value="1"/>
</dbReference>
<evidence type="ECO:0000256" key="6">
    <source>
        <dbReference type="ARBA" id="ARBA00023015"/>
    </source>
</evidence>
<evidence type="ECO:0000256" key="8">
    <source>
        <dbReference type="ARBA" id="ARBA00023163"/>
    </source>
</evidence>
<dbReference type="GO" id="GO:0003677">
    <property type="term" value="F:DNA binding"/>
    <property type="evidence" value="ECO:0007669"/>
    <property type="project" value="UniProtKB-KW"/>
</dbReference>
<gene>
    <name evidence="9 12" type="primary">nrdR</name>
    <name evidence="12" type="ORF">MBLL_02166</name>
</gene>
<evidence type="ECO:0000256" key="7">
    <source>
        <dbReference type="ARBA" id="ARBA00023125"/>
    </source>
</evidence>
<dbReference type="InterPro" id="IPR003796">
    <property type="entry name" value="RNR_NrdR-like"/>
</dbReference>
<dbReference type="GO" id="GO:0008270">
    <property type="term" value="F:zinc ion binding"/>
    <property type="evidence" value="ECO:0007669"/>
    <property type="project" value="UniProtKB-UniRule"/>
</dbReference>
<dbReference type="AlphaFoldDB" id="A0A679K724"/>
<comment type="similarity">
    <text evidence="9">Belongs to the NrdR family.</text>
</comment>
<dbReference type="GO" id="GO:0005524">
    <property type="term" value="F:ATP binding"/>
    <property type="evidence" value="ECO:0007669"/>
    <property type="project" value="UniProtKB-UniRule"/>
</dbReference>
<feature type="compositionally biased region" description="Basic residues" evidence="10">
    <location>
        <begin position="181"/>
        <end position="191"/>
    </location>
</feature>
<dbReference type="NCBIfam" id="TIGR00244">
    <property type="entry name" value="transcriptional regulator NrdR"/>
    <property type="match status" value="1"/>
</dbReference>
<feature type="region of interest" description="Disordered" evidence="10">
    <location>
        <begin position="1"/>
        <end position="23"/>
    </location>
</feature>
<protein>
    <recommendedName>
        <fullName evidence="9">Transcriptional repressor NrdR</fullName>
    </recommendedName>
</protein>
<evidence type="ECO:0000256" key="1">
    <source>
        <dbReference type="ARBA" id="ARBA00022491"/>
    </source>
</evidence>
<keyword evidence="12" id="KW-0614">Plasmid</keyword>
<organism evidence="12">
    <name type="scientific">Methylobacterium bullatum</name>
    <dbReference type="NCBI Taxonomy" id="570505"/>
    <lineage>
        <taxon>Bacteria</taxon>
        <taxon>Pseudomonadati</taxon>
        <taxon>Pseudomonadota</taxon>
        <taxon>Alphaproteobacteria</taxon>
        <taxon>Hyphomicrobiales</taxon>
        <taxon>Methylobacteriaceae</taxon>
        <taxon>Methylobacterium</taxon>
    </lineage>
</organism>
<evidence type="ECO:0000256" key="9">
    <source>
        <dbReference type="HAMAP-Rule" id="MF_00440"/>
    </source>
</evidence>
<evidence type="ECO:0000256" key="3">
    <source>
        <dbReference type="ARBA" id="ARBA00022771"/>
    </source>
</evidence>
<feature type="domain" description="ATP-cone" evidence="11">
    <location>
        <begin position="49"/>
        <end position="139"/>
    </location>
</feature>
<keyword evidence="4 9" id="KW-0862">Zinc</keyword>
<dbReference type="InterPro" id="IPR055173">
    <property type="entry name" value="NrdR-like_N"/>
</dbReference>
<evidence type="ECO:0000256" key="4">
    <source>
        <dbReference type="ARBA" id="ARBA00022833"/>
    </source>
</evidence>
<evidence type="ECO:0000259" key="11">
    <source>
        <dbReference type="PROSITE" id="PS51161"/>
    </source>
</evidence>
<evidence type="ECO:0000256" key="2">
    <source>
        <dbReference type="ARBA" id="ARBA00022741"/>
    </source>
</evidence>
<feature type="compositionally biased region" description="Basic and acidic residues" evidence="10">
    <location>
        <begin position="12"/>
        <end position="23"/>
    </location>
</feature>